<keyword evidence="4" id="KW-1185">Reference proteome</keyword>
<dbReference type="Pfam" id="PF03407">
    <property type="entry name" value="Nucleotid_trans"/>
    <property type="match status" value="1"/>
</dbReference>
<protein>
    <recommendedName>
        <fullName evidence="2">Nucleotide-diphospho-sugar transferase domain-containing protein</fullName>
    </recommendedName>
</protein>
<evidence type="ECO:0000259" key="2">
    <source>
        <dbReference type="Pfam" id="PF03407"/>
    </source>
</evidence>
<dbReference type="OrthoDB" id="2144736at2759"/>
<evidence type="ECO:0000313" key="3">
    <source>
        <dbReference type="EMBL" id="ORY48699.1"/>
    </source>
</evidence>
<proteinExistence type="predicted"/>
<reference evidence="3 4" key="1">
    <citation type="submission" date="2016-07" db="EMBL/GenBank/DDBJ databases">
        <title>Pervasive Adenine N6-methylation of Active Genes in Fungi.</title>
        <authorList>
            <consortium name="DOE Joint Genome Institute"/>
            <person name="Mondo S.J."/>
            <person name="Dannebaum R.O."/>
            <person name="Kuo R.C."/>
            <person name="Labutti K."/>
            <person name="Haridas S."/>
            <person name="Kuo A."/>
            <person name="Salamov A."/>
            <person name="Ahrendt S.R."/>
            <person name="Lipzen A."/>
            <person name="Sullivan W."/>
            <person name="Andreopoulos W.B."/>
            <person name="Clum A."/>
            <person name="Lindquist E."/>
            <person name="Daum C."/>
            <person name="Ramamoorthy G.K."/>
            <person name="Gryganskyi A."/>
            <person name="Culley D."/>
            <person name="Magnuson J.K."/>
            <person name="James T.Y."/>
            <person name="O'Malley M.A."/>
            <person name="Stajich J.E."/>
            <person name="Spatafora J.W."/>
            <person name="Visel A."/>
            <person name="Grigoriev I.V."/>
        </authorList>
    </citation>
    <scope>NUCLEOTIDE SEQUENCE [LARGE SCALE GENOMIC DNA]</scope>
    <source>
        <strain evidence="3 4">JEL800</strain>
    </source>
</reference>
<comment type="caution">
    <text evidence="3">The sequence shown here is derived from an EMBL/GenBank/DDBJ whole genome shotgun (WGS) entry which is preliminary data.</text>
</comment>
<gene>
    <name evidence="3" type="ORF">BCR33DRAFT_714423</name>
</gene>
<organism evidence="3 4">
    <name type="scientific">Rhizoclosmatium globosum</name>
    <dbReference type="NCBI Taxonomy" id="329046"/>
    <lineage>
        <taxon>Eukaryota</taxon>
        <taxon>Fungi</taxon>
        <taxon>Fungi incertae sedis</taxon>
        <taxon>Chytridiomycota</taxon>
        <taxon>Chytridiomycota incertae sedis</taxon>
        <taxon>Chytridiomycetes</taxon>
        <taxon>Chytridiales</taxon>
        <taxon>Chytriomycetaceae</taxon>
        <taxon>Rhizoclosmatium</taxon>
    </lineage>
</organism>
<feature type="domain" description="Nucleotide-diphospho-sugar transferase" evidence="2">
    <location>
        <begin position="130"/>
        <end position="220"/>
    </location>
</feature>
<name>A0A1Y2CNT1_9FUNG</name>
<evidence type="ECO:0000256" key="1">
    <source>
        <dbReference type="SAM" id="MobiDB-lite"/>
    </source>
</evidence>
<dbReference type="Proteomes" id="UP000193642">
    <property type="component" value="Unassembled WGS sequence"/>
</dbReference>
<evidence type="ECO:0000313" key="4">
    <source>
        <dbReference type="Proteomes" id="UP000193642"/>
    </source>
</evidence>
<accession>A0A1Y2CNT1</accession>
<sequence>MYLTRTTGQRLLLFVVCIVLLLQLRLVLLREGTRSASTVPSVQVDTPMQVTQQTPAPPPLSPLSPSNFTTSLLFVRTQTTKASDEQRWFATKKRNFTNSILLASANAAAAKSNLASNLFCSLKRNAPLALTSAVVWATDEAAAVTLAALSRDTFNSAFSVYFDATADLPNSHANYVNDPDSFFRLMHARNILFTHFLDTLELNFIFTDLDVVFLRDPFLDLNVPYGVPQSLVESRKLDLSPNSATETDGVELESVWKDLPDVVCFIL</sequence>
<feature type="compositionally biased region" description="Polar residues" evidence="1">
    <location>
        <begin position="40"/>
        <end position="50"/>
    </location>
</feature>
<dbReference type="InterPro" id="IPR005069">
    <property type="entry name" value="Nucl-diP-sugar_transferase"/>
</dbReference>
<dbReference type="EMBL" id="MCGO01000011">
    <property type="protein sequence ID" value="ORY48699.1"/>
    <property type="molecule type" value="Genomic_DNA"/>
</dbReference>
<feature type="region of interest" description="Disordered" evidence="1">
    <location>
        <begin position="40"/>
        <end position="62"/>
    </location>
</feature>
<dbReference type="AlphaFoldDB" id="A0A1Y2CNT1"/>